<accession>A0A2N6SFI9</accession>
<dbReference type="InterPro" id="IPR023214">
    <property type="entry name" value="HAD_sf"/>
</dbReference>
<dbReference type="Proteomes" id="UP000235670">
    <property type="component" value="Unassembled WGS sequence"/>
</dbReference>
<organism evidence="5 6">
    <name type="scientific">Gemella sanguinis</name>
    <dbReference type="NCBI Taxonomy" id="84135"/>
    <lineage>
        <taxon>Bacteria</taxon>
        <taxon>Bacillati</taxon>
        <taxon>Bacillota</taxon>
        <taxon>Bacilli</taxon>
        <taxon>Bacillales</taxon>
        <taxon>Gemellaceae</taxon>
        <taxon>Gemella</taxon>
    </lineage>
</organism>
<dbReference type="NCBIfam" id="TIGR01509">
    <property type="entry name" value="HAD-SF-IA-v3"/>
    <property type="match status" value="1"/>
</dbReference>
<proteinExistence type="predicted"/>
<evidence type="ECO:0000256" key="4">
    <source>
        <dbReference type="ARBA" id="ARBA00022842"/>
    </source>
</evidence>
<dbReference type="InterPro" id="IPR041492">
    <property type="entry name" value="HAD_2"/>
</dbReference>
<dbReference type="NCBIfam" id="TIGR01549">
    <property type="entry name" value="HAD-SF-IA-v1"/>
    <property type="match status" value="1"/>
</dbReference>
<dbReference type="Gene3D" id="3.40.50.1000">
    <property type="entry name" value="HAD superfamily/HAD-like"/>
    <property type="match status" value="1"/>
</dbReference>
<comment type="cofactor">
    <cofactor evidence="1">
        <name>Mg(2+)</name>
        <dbReference type="ChEBI" id="CHEBI:18420"/>
    </cofactor>
</comment>
<dbReference type="InterPro" id="IPR006439">
    <property type="entry name" value="HAD-SF_hydro_IA"/>
</dbReference>
<dbReference type="PRINTS" id="PR00413">
    <property type="entry name" value="HADHALOGNASE"/>
</dbReference>
<dbReference type="SUPFAM" id="SSF56784">
    <property type="entry name" value="HAD-like"/>
    <property type="match status" value="1"/>
</dbReference>
<comment type="caution">
    <text evidence="5">The sequence shown here is derived from an EMBL/GenBank/DDBJ whole genome shotgun (WGS) entry which is preliminary data.</text>
</comment>
<evidence type="ECO:0000256" key="2">
    <source>
        <dbReference type="ARBA" id="ARBA00022723"/>
    </source>
</evidence>
<evidence type="ECO:0000313" key="5">
    <source>
        <dbReference type="EMBL" id="PMC52712.1"/>
    </source>
</evidence>
<dbReference type="GO" id="GO:0016791">
    <property type="term" value="F:phosphatase activity"/>
    <property type="evidence" value="ECO:0007669"/>
    <property type="project" value="TreeGrafter"/>
</dbReference>
<dbReference type="GO" id="GO:0046872">
    <property type="term" value="F:metal ion binding"/>
    <property type="evidence" value="ECO:0007669"/>
    <property type="project" value="UniProtKB-KW"/>
</dbReference>
<protein>
    <submittedName>
        <fullName evidence="5">HAD family hydrolase</fullName>
    </submittedName>
</protein>
<reference evidence="5 6" key="1">
    <citation type="submission" date="2017-09" db="EMBL/GenBank/DDBJ databases">
        <title>Bacterial strain isolated from the female urinary microbiota.</title>
        <authorList>
            <person name="Thomas-White K."/>
            <person name="Kumar N."/>
            <person name="Forster S."/>
            <person name="Putonti C."/>
            <person name="Lawley T."/>
            <person name="Wolfe A.J."/>
        </authorList>
    </citation>
    <scope>NUCLEOTIDE SEQUENCE [LARGE SCALE GENOMIC DNA]</scope>
    <source>
        <strain evidence="5 6">UMB0186</strain>
    </source>
</reference>
<dbReference type="InterPro" id="IPR051400">
    <property type="entry name" value="HAD-like_hydrolase"/>
</dbReference>
<dbReference type="Pfam" id="PF13419">
    <property type="entry name" value="HAD_2"/>
    <property type="match status" value="1"/>
</dbReference>
<dbReference type="AlphaFoldDB" id="A0A2N6SFI9"/>
<dbReference type="PANTHER" id="PTHR46470">
    <property type="entry name" value="N-ACYLNEURAMINATE-9-PHOSPHATASE"/>
    <property type="match status" value="1"/>
</dbReference>
<dbReference type="SFLD" id="SFLDS00003">
    <property type="entry name" value="Haloacid_Dehalogenase"/>
    <property type="match status" value="1"/>
</dbReference>
<dbReference type="SFLD" id="SFLDG01129">
    <property type="entry name" value="C1.5:_HAD__Beta-PGM__Phosphata"/>
    <property type="match status" value="1"/>
</dbReference>
<dbReference type="Gene3D" id="1.10.150.240">
    <property type="entry name" value="Putative phosphatase, domain 2"/>
    <property type="match status" value="1"/>
</dbReference>
<keyword evidence="4" id="KW-0460">Magnesium</keyword>
<name>A0A2N6SFI9_9BACL</name>
<dbReference type="PANTHER" id="PTHR46470:SF2">
    <property type="entry name" value="GLYCERALDEHYDE 3-PHOSPHATE PHOSPHATASE"/>
    <property type="match status" value="1"/>
</dbReference>
<evidence type="ECO:0000256" key="3">
    <source>
        <dbReference type="ARBA" id="ARBA00022801"/>
    </source>
</evidence>
<dbReference type="InterPro" id="IPR023198">
    <property type="entry name" value="PGP-like_dom2"/>
</dbReference>
<evidence type="ECO:0000256" key="1">
    <source>
        <dbReference type="ARBA" id="ARBA00001946"/>
    </source>
</evidence>
<dbReference type="InterPro" id="IPR036412">
    <property type="entry name" value="HAD-like_sf"/>
</dbReference>
<evidence type="ECO:0000313" key="6">
    <source>
        <dbReference type="Proteomes" id="UP000235670"/>
    </source>
</evidence>
<keyword evidence="3 5" id="KW-0378">Hydrolase</keyword>
<dbReference type="STRING" id="84135.GCA_001052115_01471"/>
<gene>
    <name evidence="5" type="ORF">CJ218_02145</name>
</gene>
<dbReference type="RefSeq" id="WP_102189462.1">
    <property type="nucleotide sequence ID" value="NZ_CAUUTG010000002.1"/>
</dbReference>
<dbReference type="GO" id="GO:0044281">
    <property type="term" value="P:small molecule metabolic process"/>
    <property type="evidence" value="ECO:0007669"/>
    <property type="project" value="UniProtKB-ARBA"/>
</dbReference>
<keyword evidence="2" id="KW-0479">Metal-binding</keyword>
<dbReference type="OrthoDB" id="25198at2"/>
<sequence>MENIKNLIFDLDNTLYDFSSVWKLSNKLVFEYLGYDKLTTYEEFFKRYKRINNELVEKIHSGELKIIDLRNERLIATLADYNVKLTKEDCDYYYKKQFEFILSAIAPNEELNSILEELSHNYKLIILTNGKSYEQREKLKRLQLENLFKVYISEEVRISKPKPQAFLNVLENEGIKAEETVMIGDSLFHDIEPAKKIGMSTCLVNRKWHFDDKRKEYNGYKVNNVEVFLEKLLKKK</sequence>
<dbReference type="EMBL" id="PNGT01000002">
    <property type="protein sequence ID" value="PMC52712.1"/>
    <property type="molecule type" value="Genomic_DNA"/>
</dbReference>